<evidence type="ECO:0000256" key="5">
    <source>
        <dbReference type="ARBA" id="ARBA00033172"/>
    </source>
</evidence>
<evidence type="ECO:0000256" key="1">
    <source>
        <dbReference type="ARBA" id="ARBA00009528"/>
    </source>
</evidence>
<evidence type="ECO:0000256" key="3">
    <source>
        <dbReference type="ARBA" id="ARBA00022670"/>
    </source>
</evidence>
<comment type="function">
    <text evidence="6">Presumably involved in the processing and regular turnover of intracellular proteins. Catalyzes the removal of unsubstituted N-terminal amino acids from various peptides.</text>
</comment>
<evidence type="ECO:0000313" key="10">
    <source>
        <dbReference type="EMBL" id="AKA49953.1"/>
    </source>
</evidence>
<dbReference type="Proteomes" id="UP000032722">
    <property type="component" value="Chromosome"/>
</dbReference>
<dbReference type="SUPFAM" id="SSF53187">
    <property type="entry name" value="Zn-dependent exopeptidases"/>
    <property type="match status" value="1"/>
</dbReference>
<dbReference type="EMBL" id="CP011021">
    <property type="protein sequence ID" value="AKA49953.1"/>
    <property type="molecule type" value="Genomic_DNA"/>
</dbReference>
<dbReference type="PANTHER" id="PTHR11963">
    <property type="entry name" value="LEUCINE AMINOPEPTIDASE-RELATED"/>
    <property type="match status" value="1"/>
</dbReference>
<proteinExistence type="inferred from homology"/>
<reference evidence="10 11" key="1">
    <citation type="journal article" date="2015" name="Genome Announc.">
        <title>Complete Genome Sequence of Mycoplasma meleagridis, a Possible Emerging Pathogen in Chickens.</title>
        <authorList>
            <person name="Abolnik C."/>
        </authorList>
    </citation>
    <scope>NUCLEOTIDE SEQUENCE [LARGE SCALE GENOMIC DNA]</scope>
    <source>
        <strain evidence="10 11">B2096 8B</strain>
    </source>
</reference>
<sequence>MLKITKEFNKENIKMLLAFEGENLPEFVGKKHGKITIDFANNLAYLFVEKDKQSLFELHHLIKDTFGEISYDFDLDFASFVKHFKQKEILRALISKIYFAKANLFKKSIDLDNKKDEEQKEKALNLVLGDSYEDLIEQANKYVIIAEQVNKTRNLQIMPENFLNSEMLAAKIAEDFSGIENLKVTTLTKKEIQDLGMNLLLSVNQGSTHEPRVVIVEYKGNPENTKSVSIVGKGITFDTGGVNTKGYHMEGMKYDMSGSVIAAYAVKSLALLKAKVNASAIMCITDNRINNDASLPENVYKSMSGKWVEVVDTDAEGRLVLADGLYYAASILKPSTIVDVATLTGSILVSLGNTYSGVFTENDAKYSKFEAASKLAQEKVWRMPMHEDFNKGNKGSKVADLASWSSTVKQDSSQAAMFLKEFTNGIDFIHCDVAGTADKAGEPQGELVATLVEFCLDQ</sequence>
<feature type="domain" description="Cytosol aminopeptidase" evidence="9">
    <location>
        <begin position="151"/>
        <end position="446"/>
    </location>
</feature>
<evidence type="ECO:0000259" key="9">
    <source>
        <dbReference type="Pfam" id="PF00883"/>
    </source>
</evidence>
<dbReference type="PRINTS" id="PR00481">
    <property type="entry name" value="LAMNOPPTDASE"/>
</dbReference>
<dbReference type="Gene3D" id="3.40.630.10">
    <property type="entry name" value="Zn peptidases"/>
    <property type="match status" value="1"/>
</dbReference>
<dbReference type="GO" id="GO:0005737">
    <property type="term" value="C:cytoplasm"/>
    <property type="evidence" value="ECO:0007669"/>
    <property type="project" value="InterPro"/>
</dbReference>
<dbReference type="KEGG" id="mgb:VO56_01650"/>
<accession>A0A0D5ZJ54</accession>
<evidence type="ECO:0000256" key="6">
    <source>
        <dbReference type="ARBA" id="ARBA00049972"/>
    </source>
</evidence>
<dbReference type="GO" id="GO:0030145">
    <property type="term" value="F:manganese ion binding"/>
    <property type="evidence" value="ECO:0007669"/>
    <property type="project" value="InterPro"/>
</dbReference>
<evidence type="ECO:0000256" key="4">
    <source>
        <dbReference type="ARBA" id="ARBA00022801"/>
    </source>
</evidence>
<dbReference type="GO" id="GO:0070006">
    <property type="term" value="F:metalloaminopeptidase activity"/>
    <property type="evidence" value="ECO:0007669"/>
    <property type="project" value="InterPro"/>
</dbReference>
<evidence type="ECO:0000256" key="7">
    <source>
        <dbReference type="ARBA" id="ARBA00050021"/>
    </source>
</evidence>
<dbReference type="InterPro" id="IPR000819">
    <property type="entry name" value="Peptidase_M17_C"/>
</dbReference>
<dbReference type="CDD" id="cd00433">
    <property type="entry name" value="Peptidase_M17"/>
    <property type="match status" value="1"/>
</dbReference>
<evidence type="ECO:0000256" key="8">
    <source>
        <dbReference type="ARBA" id="ARBA00050061"/>
    </source>
</evidence>
<evidence type="ECO:0000256" key="2">
    <source>
        <dbReference type="ARBA" id="ARBA00022438"/>
    </source>
</evidence>
<name>A0A0D5ZJ54_9BACT</name>
<keyword evidence="4" id="KW-0378">Hydrolase</keyword>
<dbReference type="PANTHER" id="PTHR11963:SF23">
    <property type="entry name" value="CYTOSOL AMINOPEPTIDASE"/>
    <property type="match status" value="1"/>
</dbReference>
<dbReference type="InterPro" id="IPR011356">
    <property type="entry name" value="Leucine_aapep/pepB"/>
</dbReference>
<gene>
    <name evidence="10" type="ORF">VO56_01650</name>
</gene>
<dbReference type="Pfam" id="PF00883">
    <property type="entry name" value="Peptidase_M17"/>
    <property type="match status" value="1"/>
</dbReference>
<organism evidence="11">
    <name type="scientific">Mycoplasmopsis gallinacea</name>
    <dbReference type="NCBI Taxonomy" id="29556"/>
    <lineage>
        <taxon>Bacteria</taxon>
        <taxon>Bacillati</taxon>
        <taxon>Mycoplasmatota</taxon>
        <taxon>Mycoplasmoidales</taxon>
        <taxon>Metamycoplasmataceae</taxon>
        <taxon>Mycoplasmopsis</taxon>
    </lineage>
</organism>
<keyword evidence="2" id="KW-0031">Aminopeptidase</keyword>
<comment type="similarity">
    <text evidence="1">Belongs to the peptidase M17 family.</text>
</comment>
<protein>
    <recommendedName>
        <fullName evidence="7">Probable cytosol aminopeptidase</fullName>
    </recommendedName>
    <alternativeName>
        <fullName evidence="8">Leucine aminopeptidase</fullName>
    </alternativeName>
    <alternativeName>
        <fullName evidence="5">Leucyl aminopeptidase</fullName>
    </alternativeName>
</protein>
<evidence type="ECO:0000313" key="11">
    <source>
        <dbReference type="Proteomes" id="UP000032722"/>
    </source>
</evidence>
<dbReference type="PATRIC" id="fig|29556.3.peg.335"/>
<keyword evidence="3" id="KW-0645">Protease</keyword>
<dbReference type="GO" id="GO:0006508">
    <property type="term" value="P:proteolysis"/>
    <property type="evidence" value="ECO:0007669"/>
    <property type="project" value="UniProtKB-KW"/>
</dbReference>
<dbReference type="AlphaFoldDB" id="A0A0D5ZJ54"/>
<dbReference type="HOGENOM" id="CLU_013734_6_3_14"/>